<evidence type="ECO:0000256" key="5">
    <source>
        <dbReference type="ARBA" id="ARBA00022692"/>
    </source>
</evidence>
<feature type="transmembrane region" description="Helical" evidence="8">
    <location>
        <begin position="270"/>
        <end position="293"/>
    </location>
</feature>
<evidence type="ECO:0000256" key="1">
    <source>
        <dbReference type="ARBA" id="ARBA00004651"/>
    </source>
</evidence>
<proteinExistence type="inferred from homology"/>
<keyword evidence="11" id="KW-1185">Reference proteome</keyword>
<feature type="transmembrane region" description="Helical" evidence="8">
    <location>
        <begin position="151"/>
        <end position="172"/>
    </location>
</feature>
<comment type="subcellular location">
    <subcellularLocation>
        <location evidence="8">Cell inner membrane</location>
        <topology evidence="8">Multi-pass membrane protein</topology>
    </subcellularLocation>
    <subcellularLocation>
        <location evidence="1">Cell membrane</location>
        <topology evidence="1">Multi-pass membrane protein</topology>
    </subcellularLocation>
</comment>
<dbReference type="CDD" id="cd17320">
    <property type="entry name" value="MFS_MdfA_MDR_like"/>
    <property type="match status" value="1"/>
</dbReference>
<keyword evidence="7 8" id="KW-0472">Membrane</keyword>
<evidence type="ECO:0000256" key="7">
    <source>
        <dbReference type="ARBA" id="ARBA00023136"/>
    </source>
</evidence>
<dbReference type="PROSITE" id="PS50850">
    <property type="entry name" value="MFS"/>
    <property type="match status" value="1"/>
</dbReference>
<keyword evidence="6 8" id="KW-1133">Transmembrane helix</keyword>
<comment type="caution">
    <text evidence="8">Lacks conserved residue(s) required for the propagation of feature annotation.</text>
</comment>
<organism evidence="10 11">
    <name type="scientific">Aquicella lusitana</name>
    <dbReference type="NCBI Taxonomy" id="254246"/>
    <lineage>
        <taxon>Bacteria</taxon>
        <taxon>Pseudomonadati</taxon>
        <taxon>Pseudomonadota</taxon>
        <taxon>Gammaproteobacteria</taxon>
        <taxon>Legionellales</taxon>
        <taxon>Coxiellaceae</taxon>
        <taxon>Aquicella</taxon>
    </lineage>
</organism>
<dbReference type="Gene3D" id="1.20.1720.10">
    <property type="entry name" value="Multidrug resistance protein D"/>
    <property type="match status" value="1"/>
</dbReference>
<comment type="caution">
    <text evidence="10">The sequence shown here is derived from an EMBL/GenBank/DDBJ whole genome shotgun (WGS) entry which is preliminary data.</text>
</comment>
<name>A0A370GKC9_9COXI</name>
<keyword evidence="8" id="KW-0997">Cell inner membrane</keyword>
<dbReference type="GO" id="GO:0005886">
    <property type="term" value="C:plasma membrane"/>
    <property type="evidence" value="ECO:0007669"/>
    <property type="project" value="UniProtKB-SubCell"/>
</dbReference>
<protein>
    <recommendedName>
        <fullName evidence="8">Bcr/CflA family efflux transporter</fullName>
    </recommendedName>
</protein>
<feature type="transmembrane region" description="Helical" evidence="8">
    <location>
        <begin position="241"/>
        <end position="258"/>
    </location>
</feature>
<dbReference type="InterPro" id="IPR011701">
    <property type="entry name" value="MFS"/>
</dbReference>
<keyword evidence="3 8" id="KW-0813">Transport</keyword>
<evidence type="ECO:0000256" key="8">
    <source>
        <dbReference type="RuleBase" id="RU365088"/>
    </source>
</evidence>
<dbReference type="OrthoDB" id="9814303at2"/>
<evidence type="ECO:0000259" key="9">
    <source>
        <dbReference type="PROSITE" id="PS50850"/>
    </source>
</evidence>
<dbReference type="Pfam" id="PF07690">
    <property type="entry name" value="MFS_1"/>
    <property type="match status" value="1"/>
</dbReference>
<evidence type="ECO:0000256" key="6">
    <source>
        <dbReference type="ARBA" id="ARBA00022989"/>
    </source>
</evidence>
<sequence>MFIIIVLLAIMGLIGTDIFVPSLPAIAEIYHQSPNHAQLTISVFLAGFALSQLFYGPISDAVGRKPPLIVGVIIFICGSLLCIFAPSFSLLCIGRIIQGFGVGAGLSLARVILRDCYKDTLLAVKTAQIAIFVSLTPALAPFFGGLLQQQFGFQASFVFMLGYGLLVLFLLMTRFQETLQFKNPDQAIHTILVQYGQLLRNTAFMKYAIIAGLAFTSIILYANIMPFIVQSELNLSPAKNGLIILIAALGISLGSFISSRAVRHVLPKQLIHVGLMIFAINGLLLLVANYIFGTTLVCLVPLIFLITMACGFIFPNAIALCFSEINCHVGIAGAIYGSMQTFISMLANFLLNAIPHQGQALLGAFYLGIGLMGLALKRDRVGIY</sequence>
<feature type="transmembrane region" description="Helical" evidence="8">
    <location>
        <begin position="120"/>
        <end position="139"/>
    </location>
</feature>
<feature type="domain" description="Major facilitator superfamily (MFS) profile" evidence="9">
    <location>
        <begin position="1"/>
        <end position="384"/>
    </location>
</feature>
<evidence type="ECO:0000256" key="2">
    <source>
        <dbReference type="ARBA" id="ARBA00006236"/>
    </source>
</evidence>
<dbReference type="PANTHER" id="PTHR23502:SF132">
    <property type="entry name" value="POLYAMINE TRANSPORTER 2-RELATED"/>
    <property type="match status" value="1"/>
</dbReference>
<keyword evidence="4" id="KW-1003">Cell membrane</keyword>
<dbReference type="EMBL" id="QQAX01000010">
    <property type="protein sequence ID" value="RDI43820.1"/>
    <property type="molecule type" value="Genomic_DNA"/>
</dbReference>
<reference evidence="10 11" key="1">
    <citation type="submission" date="2018-07" db="EMBL/GenBank/DDBJ databases">
        <title>Genomic Encyclopedia of Type Strains, Phase IV (KMG-IV): sequencing the most valuable type-strain genomes for metagenomic binning, comparative biology and taxonomic classification.</title>
        <authorList>
            <person name="Goeker M."/>
        </authorList>
    </citation>
    <scope>NUCLEOTIDE SEQUENCE [LARGE SCALE GENOMIC DNA]</scope>
    <source>
        <strain evidence="10 11">DSM 16500</strain>
    </source>
</reference>
<feature type="transmembrane region" description="Helical" evidence="8">
    <location>
        <begin position="68"/>
        <end position="90"/>
    </location>
</feature>
<dbReference type="GO" id="GO:0042910">
    <property type="term" value="F:xenobiotic transmembrane transporter activity"/>
    <property type="evidence" value="ECO:0007669"/>
    <property type="project" value="InterPro"/>
</dbReference>
<accession>A0A370GKC9</accession>
<feature type="transmembrane region" description="Helical" evidence="8">
    <location>
        <begin position="37"/>
        <end position="56"/>
    </location>
</feature>
<evidence type="ECO:0000256" key="4">
    <source>
        <dbReference type="ARBA" id="ARBA00022475"/>
    </source>
</evidence>
<dbReference type="GO" id="GO:1990961">
    <property type="term" value="P:xenobiotic detoxification by transmembrane export across the plasma membrane"/>
    <property type="evidence" value="ECO:0007669"/>
    <property type="project" value="InterPro"/>
</dbReference>
<comment type="similarity">
    <text evidence="2 8">Belongs to the major facilitator superfamily. Bcr/CmlA family.</text>
</comment>
<feature type="transmembrane region" description="Helical" evidence="8">
    <location>
        <begin position="207"/>
        <end position="229"/>
    </location>
</feature>
<evidence type="ECO:0000313" key="10">
    <source>
        <dbReference type="EMBL" id="RDI43820.1"/>
    </source>
</evidence>
<gene>
    <name evidence="10" type="ORF">C8D86_11090</name>
</gene>
<feature type="transmembrane region" description="Helical" evidence="8">
    <location>
        <begin position="329"/>
        <end position="351"/>
    </location>
</feature>
<evidence type="ECO:0000313" key="11">
    <source>
        <dbReference type="Proteomes" id="UP000254720"/>
    </source>
</evidence>
<dbReference type="Proteomes" id="UP000254720">
    <property type="component" value="Unassembled WGS sequence"/>
</dbReference>
<dbReference type="InterPro" id="IPR020846">
    <property type="entry name" value="MFS_dom"/>
</dbReference>
<feature type="transmembrane region" description="Helical" evidence="8">
    <location>
        <begin position="357"/>
        <end position="376"/>
    </location>
</feature>
<feature type="transmembrane region" description="Helical" evidence="8">
    <location>
        <begin position="96"/>
        <end position="113"/>
    </location>
</feature>
<feature type="transmembrane region" description="Helical" evidence="8">
    <location>
        <begin position="299"/>
        <end position="322"/>
    </location>
</feature>
<keyword evidence="5 8" id="KW-0812">Transmembrane</keyword>
<evidence type="ECO:0000256" key="3">
    <source>
        <dbReference type="ARBA" id="ARBA00022448"/>
    </source>
</evidence>
<dbReference type="SUPFAM" id="SSF103473">
    <property type="entry name" value="MFS general substrate transporter"/>
    <property type="match status" value="1"/>
</dbReference>
<dbReference type="PANTHER" id="PTHR23502">
    <property type="entry name" value="MAJOR FACILITATOR SUPERFAMILY"/>
    <property type="match status" value="1"/>
</dbReference>
<dbReference type="AlphaFoldDB" id="A0A370GKC9"/>
<dbReference type="InterPro" id="IPR004812">
    <property type="entry name" value="Efflux_drug-R_Bcr/CmlA"/>
</dbReference>
<dbReference type="NCBIfam" id="TIGR00710">
    <property type="entry name" value="efflux_Bcr_CflA"/>
    <property type="match status" value="1"/>
</dbReference>
<dbReference type="InterPro" id="IPR036259">
    <property type="entry name" value="MFS_trans_sf"/>
</dbReference>
<dbReference type="RefSeq" id="WP_114834375.1">
    <property type="nucleotide sequence ID" value="NZ_LR699115.1"/>
</dbReference>